<gene>
    <name evidence="2" type="ORF">HYDPIDRAFT_170946</name>
</gene>
<evidence type="ECO:0000256" key="1">
    <source>
        <dbReference type="SAM" id="MobiDB-lite"/>
    </source>
</evidence>
<dbReference type="HOGENOM" id="CLU_544062_0_0_1"/>
<feature type="region of interest" description="Disordered" evidence="1">
    <location>
        <begin position="298"/>
        <end position="501"/>
    </location>
</feature>
<evidence type="ECO:0000313" key="2">
    <source>
        <dbReference type="EMBL" id="KIJ59172.1"/>
    </source>
</evidence>
<accession>A0A0C9W8X6</accession>
<feature type="compositionally biased region" description="Acidic residues" evidence="1">
    <location>
        <begin position="42"/>
        <end position="52"/>
    </location>
</feature>
<feature type="compositionally biased region" description="Basic and acidic residues" evidence="1">
    <location>
        <begin position="400"/>
        <end position="415"/>
    </location>
</feature>
<feature type="compositionally biased region" description="Basic and acidic residues" evidence="1">
    <location>
        <begin position="109"/>
        <end position="132"/>
    </location>
</feature>
<dbReference type="AlphaFoldDB" id="A0A0C9W8X6"/>
<feature type="compositionally biased region" description="Basic residues" evidence="1">
    <location>
        <begin position="416"/>
        <end position="426"/>
    </location>
</feature>
<name>A0A0C9W8X6_9AGAM</name>
<keyword evidence="3" id="KW-1185">Reference proteome</keyword>
<dbReference type="EMBL" id="KN839895">
    <property type="protein sequence ID" value="KIJ59172.1"/>
    <property type="molecule type" value="Genomic_DNA"/>
</dbReference>
<dbReference type="Proteomes" id="UP000053820">
    <property type="component" value="Unassembled WGS sequence"/>
</dbReference>
<evidence type="ECO:0000313" key="3">
    <source>
        <dbReference type="Proteomes" id="UP000053820"/>
    </source>
</evidence>
<organism evidence="2 3">
    <name type="scientific">Hydnomerulius pinastri MD-312</name>
    <dbReference type="NCBI Taxonomy" id="994086"/>
    <lineage>
        <taxon>Eukaryota</taxon>
        <taxon>Fungi</taxon>
        <taxon>Dikarya</taxon>
        <taxon>Basidiomycota</taxon>
        <taxon>Agaricomycotina</taxon>
        <taxon>Agaricomycetes</taxon>
        <taxon>Agaricomycetidae</taxon>
        <taxon>Boletales</taxon>
        <taxon>Boletales incertae sedis</taxon>
        <taxon>Leucogyrophana</taxon>
    </lineage>
</organism>
<feature type="compositionally biased region" description="Basic and acidic residues" evidence="1">
    <location>
        <begin position="180"/>
        <end position="194"/>
    </location>
</feature>
<protein>
    <submittedName>
        <fullName evidence="2">Uncharacterized protein</fullName>
    </submittedName>
</protein>
<proteinExistence type="predicted"/>
<feature type="compositionally biased region" description="Low complexity" evidence="1">
    <location>
        <begin position="302"/>
        <end position="317"/>
    </location>
</feature>
<sequence length="501" mass="55103">MAERQEGPPLVTRSGRRFGVPPPKPQSCSVGRTPPWYKESEESGVDDEDVDNILDAIGNDNNNEIPSPDHDEEVDGNNPSPDHDEEDDGNNPSPDHDEEDDSGSNYSADVRREDAKKKATRAREQEALEKRRSQSGGAGRMQRMVPTKTMRNLMVKGGPMDGRSGGTDKLSGGKPLAAGAKRDSNNKRQDKVADTQRSSTIAGSKRKNNAMSKDKPTLNNTKSLKTAISKAKKDLPSNSLRDLMILPPLDAALDMLKTNQVKAGKIPLLLDNSPAPHTKELFLLEDLWALQEARKQAKVKAKQPAPRLTPPVESRSPSPVPPPKQPHRRPASPARGLLPSASSDKSIEFVTLEDAPRRSNVCHAPRSPERGRSCSRPSAHQAECGRDRRSPPRAHRSHRDHLEGQEDARAVEKRMRSPARTRYHQVTRRDSHSPSMTPQHKRPHHRKSECSAGELMSSADEEAKHVKRARPAGAKESTVTTALDTPAESELNPWAQVATGH</sequence>
<feature type="region of interest" description="Disordered" evidence="1">
    <location>
        <begin position="1"/>
        <end position="222"/>
    </location>
</feature>
<reference evidence="2 3" key="1">
    <citation type="submission" date="2014-04" db="EMBL/GenBank/DDBJ databases">
        <title>Evolutionary Origins and Diversification of the Mycorrhizal Mutualists.</title>
        <authorList>
            <consortium name="DOE Joint Genome Institute"/>
            <consortium name="Mycorrhizal Genomics Consortium"/>
            <person name="Kohler A."/>
            <person name="Kuo A."/>
            <person name="Nagy L.G."/>
            <person name="Floudas D."/>
            <person name="Copeland A."/>
            <person name="Barry K.W."/>
            <person name="Cichocki N."/>
            <person name="Veneault-Fourrey C."/>
            <person name="LaButti K."/>
            <person name="Lindquist E.A."/>
            <person name="Lipzen A."/>
            <person name="Lundell T."/>
            <person name="Morin E."/>
            <person name="Murat C."/>
            <person name="Riley R."/>
            <person name="Ohm R."/>
            <person name="Sun H."/>
            <person name="Tunlid A."/>
            <person name="Henrissat B."/>
            <person name="Grigoriev I.V."/>
            <person name="Hibbett D.S."/>
            <person name="Martin F."/>
        </authorList>
    </citation>
    <scope>NUCLEOTIDE SEQUENCE [LARGE SCALE GENOMIC DNA]</scope>
    <source>
        <strain evidence="2 3">MD-312</strain>
    </source>
</reference>